<dbReference type="AlphaFoldDB" id="A0A2J6SG35"/>
<organism evidence="2 3">
    <name type="scientific">Hyaloscypha bicolor E</name>
    <dbReference type="NCBI Taxonomy" id="1095630"/>
    <lineage>
        <taxon>Eukaryota</taxon>
        <taxon>Fungi</taxon>
        <taxon>Dikarya</taxon>
        <taxon>Ascomycota</taxon>
        <taxon>Pezizomycotina</taxon>
        <taxon>Leotiomycetes</taxon>
        <taxon>Helotiales</taxon>
        <taxon>Hyaloscyphaceae</taxon>
        <taxon>Hyaloscypha</taxon>
        <taxon>Hyaloscypha bicolor</taxon>
    </lineage>
</organism>
<dbReference type="RefSeq" id="XP_024726635.1">
    <property type="nucleotide sequence ID" value="XM_024871575.1"/>
</dbReference>
<evidence type="ECO:0000256" key="1">
    <source>
        <dbReference type="SAM" id="MobiDB-lite"/>
    </source>
</evidence>
<evidence type="ECO:0000313" key="3">
    <source>
        <dbReference type="Proteomes" id="UP000235371"/>
    </source>
</evidence>
<sequence length="225" mass="24235">MPRVDRACGVPIIISNFNKNLRKATLGGLVVIGGTHFGLTVSHAFLGHALEFDGENNKEMFVDIGGGFDSDSESDLEVDDWRGLSQLSLQSGTSENDLPESGQASNKDPSSILEALAVPQRMEDLRHDVGLQKPVGNVIRISDDTNVDWALISVDNSIVDPKQGNAIKIRSELGTKIISPQAPLSLTPTVRQILAITGDTGVVAGTSSQTSVYMRTKHTLRFQEL</sequence>
<keyword evidence="3" id="KW-1185">Reference proteome</keyword>
<feature type="region of interest" description="Disordered" evidence="1">
    <location>
        <begin position="90"/>
        <end position="110"/>
    </location>
</feature>
<reference evidence="2 3" key="1">
    <citation type="submission" date="2016-04" db="EMBL/GenBank/DDBJ databases">
        <title>A degradative enzymes factory behind the ericoid mycorrhizal symbiosis.</title>
        <authorList>
            <consortium name="DOE Joint Genome Institute"/>
            <person name="Martino E."/>
            <person name="Morin E."/>
            <person name="Grelet G."/>
            <person name="Kuo A."/>
            <person name="Kohler A."/>
            <person name="Daghino S."/>
            <person name="Barry K."/>
            <person name="Choi C."/>
            <person name="Cichocki N."/>
            <person name="Clum A."/>
            <person name="Copeland A."/>
            <person name="Hainaut M."/>
            <person name="Haridas S."/>
            <person name="Labutti K."/>
            <person name="Lindquist E."/>
            <person name="Lipzen A."/>
            <person name="Khouja H.-R."/>
            <person name="Murat C."/>
            <person name="Ohm R."/>
            <person name="Olson A."/>
            <person name="Spatafora J."/>
            <person name="Veneault-Fourrey C."/>
            <person name="Henrissat B."/>
            <person name="Grigoriev I."/>
            <person name="Martin F."/>
            <person name="Perotto S."/>
        </authorList>
    </citation>
    <scope>NUCLEOTIDE SEQUENCE [LARGE SCALE GENOMIC DNA]</scope>
    <source>
        <strain evidence="2 3">E</strain>
    </source>
</reference>
<dbReference type="Proteomes" id="UP000235371">
    <property type="component" value="Unassembled WGS sequence"/>
</dbReference>
<accession>A0A2J6SG35</accession>
<gene>
    <name evidence="2" type="ORF">K444DRAFT_282200</name>
</gene>
<proteinExistence type="predicted"/>
<dbReference type="InParanoid" id="A0A2J6SG35"/>
<dbReference type="EMBL" id="KZ613919">
    <property type="protein sequence ID" value="PMD49731.1"/>
    <property type="molecule type" value="Genomic_DNA"/>
</dbReference>
<evidence type="ECO:0000313" key="2">
    <source>
        <dbReference type="EMBL" id="PMD49731.1"/>
    </source>
</evidence>
<dbReference type="GeneID" id="36579657"/>
<protein>
    <submittedName>
        <fullName evidence="2">Uncharacterized protein</fullName>
    </submittedName>
</protein>
<name>A0A2J6SG35_9HELO</name>